<evidence type="ECO:0000313" key="2">
    <source>
        <dbReference type="EMBL" id="WMV77929.1"/>
    </source>
</evidence>
<keyword evidence="3" id="KW-1185">Reference proteome</keyword>
<feature type="domain" description="Oligoribonuclease NrnB C-terminal" evidence="1">
    <location>
        <begin position="323"/>
        <end position="391"/>
    </location>
</feature>
<reference evidence="2 3" key="1">
    <citation type="submission" date="2023-08" db="EMBL/GenBank/DDBJ databases">
        <title>Complete genome sequence of Geobacillus thermodenitrificans K1041, a genetically tractable strain representative of the genus Geobacillus.</title>
        <authorList>
            <person name="Kani S."/>
            <person name="Suzuki H."/>
        </authorList>
    </citation>
    <scope>NUCLEOTIDE SEQUENCE [LARGE SCALE GENOMIC DNA]</scope>
    <source>
        <strain evidence="2 3">K1041</strain>
    </source>
</reference>
<accession>A0ABY9QGB4</accession>
<gene>
    <name evidence="2" type="ORF">HSX42_09420</name>
</gene>
<dbReference type="InterPro" id="IPR038763">
    <property type="entry name" value="DHH_sf"/>
</dbReference>
<dbReference type="Pfam" id="PF26386">
    <property type="entry name" value="NrnB_C"/>
    <property type="match status" value="1"/>
</dbReference>
<dbReference type="SUPFAM" id="SSF64182">
    <property type="entry name" value="DHH phosphoesterases"/>
    <property type="match status" value="1"/>
</dbReference>
<evidence type="ECO:0000313" key="3">
    <source>
        <dbReference type="Proteomes" id="UP001297580"/>
    </source>
</evidence>
<dbReference type="PANTHER" id="PTHR42146:SF1">
    <property type="entry name" value="OLIGORIBONUCLEASE NRNB"/>
    <property type="match status" value="1"/>
</dbReference>
<dbReference type="Gene3D" id="3.10.310.30">
    <property type="match status" value="1"/>
</dbReference>
<sequence length="413" mass="46942">MIKLFTDSDLDGIGCGLLAKLAFTEVNISFCSYRNLDERVTQFLQSEEADNAMLFITDLAVGKDVEEQLAERAKRGGHVQVIDHHVTALHFNDYPWGWVVPTDDDGKKTSATSLFYDYLVREGKLAPSDSLATFVELVRQYDTWEWEENGNLQAKRLNDLLTILGLDGFWDTMSERLASGEPFALTETEELILDMEEKKIQRYIRQKQKQLVQRSLGDYCIGVVFAERHLSELGNALSKRYPHLDLIAMVNMGTKHIGFRTIHDDVNVAEFAKQFGGGGHPKASGCFVDDTTFPLFVVETFPLLPVYGDAEQNQLNQRDEAEGTFWTNHHGQWWLSRRTEQGWTLYADGGETRTFPEETIGERWLKRQFAAGLAHDAAVLEFLSARLGRDKDTIQADYPAAVKQYKQQTGIER</sequence>
<organism evidence="2 3">
    <name type="scientific">Geobacillus thermodenitrificans</name>
    <dbReference type="NCBI Taxonomy" id="33940"/>
    <lineage>
        <taxon>Bacteria</taxon>
        <taxon>Bacillati</taxon>
        <taxon>Bacillota</taxon>
        <taxon>Bacilli</taxon>
        <taxon>Bacillales</taxon>
        <taxon>Anoxybacillaceae</taxon>
        <taxon>Geobacillus</taxon>
    </lineage>
</organism>
<dbReference type="Proteomes" id="UP001297580">
    <property type="component" value="Chromosome"/>
</dbReference>
<name>A0ABY9QGB4_GEOTD</name>
<dbReference type="RefSeq" id="WP_008881858.1">
    <property type="nucleotide sequence ID" value="NZ_CP133461.1"/>
</dbReference>
<dbReference type="PANTHER" id="PTHR42146">
    <property type="entry name" value="3',5'-CYCLIC-NUCLEOTIDE PHOSPHODIESTERASE"/>
    <property type="match status" value="1"/>
</dbReference>
<dbReference type="EMBL" id="CP133461">
    <property type="protein sequence ID" value="WMV77929.1"/>
    <property type="molecule type" value="Genomic_DNA"/>
</dbReference>
<protein>
    <submittedName>
        <fullName evidence="2">Oligoribonuclease</fullName>
    </submittedName>
</protein>
<proteinExistence type="predicted"/>
<dbReference type="InterPro" id="IPR052968">
    <property type="entry name" value="Nucleotide_metab_enz"/>
</dbReference>
<evidence type="ECO:0000259" key="1">
    <source>
        <dbReference type="Pfam" id="PF26386"/>
    </source>
</evidence>
<dbReference type="InterPro" id="IPR058608">
    <property type="entry name" value="NrnB_C"/>
</dbReference>